<name>A0ABP6DVL8_9ACTN</name>
<evidence type="ECO:0000313" key="2">
    <source>
        <dbReference type="EMBL" id="GAA2652652.1"/>
    </source>
</evidence>
<gene>
    <name evidence="2" type="ORF">GCM10009864_16590</name>
</gene>
<dbReference type="Proteomes" id="UP001500994">
    <property type="component" value="Unassembled WGS sequence"/>
</dbReference>
<sequence length="82" mass="8489">MGPDSRRPPVEHRRRNVPSTPTNSPPVVVTYPHTGGDAAGAAVGRPGPRGSITLFGLFLLARAVPLHGAVGGVRGRLDCASR</sequence>
<keyword evidence="3" id="KW-1185">Reference proteome</keyword>
<evidence type="ECO:0000313" key="3">
    <source>
        <dbReference type="Proteomes" id="UP001500994"/>
    </source>
</evidence>
<comment type="caution">
    <text evidence="2">The sequence shown here is derived from an EMBL/GenBank/DDBJ whole genome shotgun (WGS) entry which is preliminary data.</text>
</comment>
<feature type="compositionally biased region" description="Low complexity" evidence="1">
    <location>
        <begin position="17"/>
        <end position="28"/>
    </location>
</feature>
<dbReference type="EMBL" id="BAAARK010000004">
    <property type="protein sequence ID" value="GAA2652652.1"/>
    <property type="molecule type" value="Genomic_DNA"/>
</dbReference>
<proteinExistence type="predicted"/>
<organism evidence="2 3">
    <name type="scientific">Streptomyces lunalinharesii</name>
    <dbReference type="NCBI Taxonomy" id="333384"/>
    <lineage>
        <taxon>Bacteria</taxon>
        <taxon>Bacillati</taxon>
        <taxon>Actinomycetota</taxon>
        <taxon>Actinomycetes</taxon>
        <taxon>Kitasatosporales</taxon>
        <taxon>Streptomycetaceae</taxon>
        <taxon>Streptomyces</taxon>
    </lineage>
</organism>
<reference evidence="3" key="1">
    <citation type="journal article" date="2019" name="Int. J. Syst. Evol. Microbiol.">
        <title>The Global Catalogue of Microorganisms (GCM) 10K type strain sequencing project: providing services to taxonomists for standard genome sequencing and annotation.</title>
        <authorList>
            <consortium name="The Broad Institute Genomics Platform"/>
            <consortium name="The Broad Institute Genome Sequencing Center for Infectious Disease"/>
            <person name="Wu L."/>
            <person name="Ma J."/>
        </authorList>
    </citation>
    <scope>NUCLEOTIDE SEQUENCE [LARGE SCALE GENOMIC DNA]</scope>
    <source>
        <strain evidence="3">JCM 16374</strain>
    </source>
</reference>
<evidence type="ECO:0000256" key="1">
    <source>
        <dbReference type="SAM" id="MobiDB-lite"/>
    </source>
</evidence>
<accession>A0ABP6DVL8</accession>
<feature type="compositionally biased region" description="Basic and acidic residues" evidence="1">
    <location>
        <begin position="1"/>
        <end position="11"/>
    </location>
</feature>
<feature type="region of interest" description="Disordered" evidence="1">
    <location>
        <begin position="1"/>
        <end position="28"/>
    </location>
</feature>
<protein>
    <submittedName>
        <fullName evidence="2">Uncharacterized protein</fullName>
    </submittedName>
</protein>